<evidence type="ECO:0000256" key="1">
    <source>
        <dbReference type="SAM" id="MobiDB-lite"/>
    </source>
</evidence>
<dbReference type="Proteomes" id="UP000654075">
    <property type="component" value="Unassembled WGS sequence"/>
</dbReference>
<feature type="region of interest" description="Disordered" evidence="1">
    <location>
        <begin position="178"/>
        <end position="224"/>
    </location>
</feature>
<evidence type="ECO:0000313" key="3">
    <source>
        <dbReference type="Proteomes" id="UP000654075"/>
    </source>
</evidence>
<feature type="compositionally biased region" description="Low complexity" evidence="1">
    <location>
        <begin position="39"/>
        <end position="52"/>
    </location>
</feature>
<reference evidence="2" key="1">
    <citation type="submission" date="2021-02" db="EMBL/GenBank/DDBJ databases">
        <authorList>
            <person name="Dougan E. K."/>
            <person name="Rhodes N."/>
            <person name="Thang M."/>
            <person name="Chan C."/>
        </authorList>
    </citation>
    <scope>NUCLEOTIDE SEQUENCE</scope>
</reference>
<name>A0A813DCL7_POLGL</name>
<sequence>MSASDDIATYAQALAAAFDAIGEDADPEACADPVAENEATTTTTTAGTTATADDFRSHEDNVSLNEASSEVPSVKAEQAEAVAVKAEQTEAAEFVIQAPSENGVARVVKAEQTEAAESVLEAPSENGVASAVKAEQTEAAESVLEARAAELRAKLLAARRWQGEGPARKDRCMVEEGAAFSSASECSASPSTPTHSRGSCTEDDEDARERGDSQSGKEDEDEATKEWRALLSARALRFELPQQESPSKTRKMILSEGLPSNSDRPRKRQRTKRGLLADAGIDECMATLLGSWKCEFPGKSQIHAVERGHHGYLVCKVWECSSKECGAQWARKNEFKITVSADGTEIMWGSAGQVWLEKESLSDTGVVWRSDRGRSWRWHRGPELTSGADGSEPWRPTPS</sequence>
<gene>
    <name evidence="2" type="ORF">PGLA1383_LOCUS2301</name>
</gene>
<evidence type="ECO:0000313" key="2">
    <source>
        <dbReference type="EMBL" id="CAE8583325.1"/>
    </source>
</evidence>
<feature type="compositionally biased region" description="Low complexity" evidence="1">
    <location>
        <begin position="178"/>
        <end position="191"/>
    </location>
</feature>
<dbReference type="EMBL" id="CAJNNV010000691">
    <property type="protein sequence ID" value="CAE8583325.1"/>
    <property type="molecule type" value="Genomic_DNA"/>
</dbReference>
<feature type="region of interest" description="Disordered" evidence="1">
    <location>
        <begin position="238"/>
        <end position="273"/>
    </location>
</feature>
<comment type="caution">
    <text evidence="2">The sequence shown here is derived from an EMBL/GenBank/DDBJ whole genome shotgun (WGS) entry which is preliminary data.</text>
</comment>
<keyword evidence="3" id="KW-1185">Reference proteome</keyword>
<dbReference type="AlphaFoldDB" id="A0A813DCL7"/>
<feature type="region of interest" description="Disordered" evidence="1">
    <location>
        <begin position="30"/>
        <end position="56"/>
    </location>
</feature>
<organism evidence="2 3">
    <name type="scientific">Polarella glacialis</name>
    <name type="common">Dinoflagellate</name>
    <dbReference type="NCBI Taxonomy" id="89957"/>
    <lineage>
        <taxon>Eukaryota</taxon>
        <taxon>Sar</taxon>
        <taxon>Alveolata</taxon>
        <taxon>Dinophyceae</taxon>
        <taxon>Suessiales</taxon>
        <taxon>Suessiaceae</taxon>
        <taxon>Polarella</taxon>
    </lineage>
</organism>
<protein>
    <submittedName>
        <fullName evidence="2">Uncharacterized protein</fullName>
    </submittedName>
</protein>
<feature type="compositionally biased region" description="Basic and acidic residues" evidence="1">
    <location>
        <begin position="207"/>
        <end position="217"/>
    </location>
</feature>
<feature type="region of interest" description="Disordered" evidence="1">
    <location>
        <begin position="377"/>
        <end position="399"/>
    </location>
</feature>
<proteinExistence type="predicted"/>
<accession>A0A813DCL7</accession>